<dbReference type="PRINTS" id="PR00038">
    <property type="entry name" value="HTHLUXR"/>
</dbReference>
<evidence type="ECO:0000313" key="6">
    <source>
        <dbReference type="EMBL" id="NKQ57870.1"/>
    </source>
</evidence>
<evidence type="ECO:0000256" key="3">
    <source>
        <dbReference type="PROSITE-ProRule" id="PRU00169"/>
    </source>
</evidence>
<evidence type="ECO:0000259" key="5">
    <source>
        <dbReference type="PROSITE" id="PS50110"/>
    </source>
</evidence>
<sequence>MIRVLVGDDHALVREGLALVLGARDDIDVVAQYASGEDLLAADAVADVVLLDLYLPGLDGIEVLRRIRRRGPEPKVLMLTTIGRPREIRRALAEGAAGFVLKDSTGDELVAAVRAAAAGITAMTPAAAAVLSASAAATLTPREQDVLALLGQGMTNRDIAAELRLAERTVKVHVGNVLAKLGVTSRTQAALLATRSAGTPSTG</sequence>
<keyword evidence="1 3" id="KW-0597">Phosphoprotein</keyword>
<reference evidence="6 7" key="1">
    <citation type="submission" date="2020-04" db="EMBL/GenBank/DDBJ databases">
        <title>Novel species.</title>
        <authorList>
            <person name="Teo W.F.A."/>
            <person name="Lipun K."/>
            <person name="Srisuk N."/>
            <person name="Duangmal K."/>
        </authorList>
    </citation>
    <scope>NUCLEOTIDE SEQUENCE [LARGE SCALE GENOMIC DNA]</scope>
    <source>
        <strain evidence="6 7">K13G38</strain>
    </source>
</reference>
<dbReference type="InterPro" id="IPR011006">
    <property type="entry name" value="CheY-like_superfamily"/>
</dbReference>
<dbReference type="PROSITE" id="PS00622">
    <property type="entry name" value="HTH_LUXR_1"/>
    <property type="match status" value="1"/>
</dbReference>
<keyword evidence="7" id="KW-1185">Reference proteome</keyword>
<name>A0ABX1JDK3_9PSEU</name>
<protein>
    <submittedName>
        <fullName evidence="6">Response regulator transcription factor</fullName>
    </submittedName>
</protein>
<evidence type="ECO:0000256" key="2">
    <source>
        <dbReference type="ARBA" id="ARBA00023125"/>
    </source>
</evidence>
<keyword evidence="2" id="KW-0238">DNA-binding</keyword>
<dbReference type="Gene3D" id="3.40.50.2300">
    <property type="match status" value="1"/>
</dbReference>
<feature type="domain" description="HTH luxR-type" evidence="4">
    <location>
        <begin position="132"/>
        <end position="197"/>
    </location>
</feature>
<dbReference type="Pfam" id="PF00072">
    <property type="entry name" value="Response_reg"/>
    <property type="match status" value="1"/>
</dbReference>
<organism evidence="6 7">
    <name type="scientific">Amycolatopsis acididurans</name>
    <dbReference type="NCBI Taxonomy" id="2724524"/>
    <lineage>
        <taxon>Bacteria</taxon>
        <taxon>Bacillati</taxon>
        <taxon>Actinomycetota</taxon>
        <taxon>Actinomycetes</taxon>
        <taxon>Pseudonocardiales</taxon>
        <taxon>Pseudonocardiaceae</taxon>
        <taxon>Amycolatopsis</taxon>
    </lineage>
</organism>
<dbReference type="InterPro" id="IPR001789">
    <property type="entry name" value="Sig_transdc_resp-reg_receiver"/>
</dbReference>
<dbReference type="PROSITE" id="PS50043">
    <property type="entry name" value="HTH_LUXR_2"/>
    <property type="match status" value="1"/>
</dbReference>
<dbReference type="PANTHER" id="PTHR43214">
    <property type="entry name" value="TWO-COMPONENT RESPONSE REGULATOR"/>
    <property type="match status" value="1"/>
</dbReference>
<evidence type="ECO:0000259" key="4">
    <source>
        <dbReference type="PROSITE" id="PS50043"/>
    </source>
</evidence>
<feature type="domain" description="Response regulatory" evidence="5">
    <location>
        <begin position="3"/>
        <end position="117"/>
    </location>
</feature>
<dbReference type="SUPFAM" id="SSF52172">
    <property type="entry name" value="CheY-like"/>
    <property type="match status" value="1"/>
</dbReference>
<dbReference type="InterPro" id="IPR058245">
    <property type="entry name" value="NreC/VraR/RcsB-like_REC"/>
</dbReference>
<dbReference type="SMART" id="SM00448">
    <property type="entry name" value="REC"/>
    <property type="match status" value="1"/>
</dbReference>
<dbReference type="EMBL" id="JAAXLS010000043">
    <property type="protein sequence ID" value="NKQ57870.1"/>
    <property type="molecule type" value="Genomic_DNA"/>
</dbReference>
<dbReference type="InterPro" id="IPR039420">
    <property type="entry name" value="WalR-like"/>
</dbReference>
<dbReference type="Pfam" id="PF00196">
    <property type="entry name" value="GerE"/>
    <property type="match status" value="1"/>
</dbReference>
<comment type="caution">
    <text evidence="6">The sequence shown here is derived from an EMBL/GenBank/DDBJ whole genome shotgun (WGS) entry which is preliminary data.</text>
</comment>
<dbReference type="SMART" id="SM00421">
    <property type="entry name" value="HTH_LUXR"/>
    <property type="match status" value="1"/>
</dbReference>
<dbReference type="CDD" id="cd17535">
    <property type="entry name" value="REC_NarL-like"/>
    <property type="match status" value="1"/>
</dbReference>
<dbReference type="CDD" id="cd06170">
    <property type="entry name" value="LuxR_C_like"/>
    <property type="match status" value="1"/>
</dbReference>
<feature type="modified residue" description="4-aspartylphosphate" evidence="3">
    <location>
        <position position="52"/>
    </location>
</feature>
<proteinExistence type="predicted"/>
<dbReference type="InterPro" id="IPR016032">
    <property type="entry name" value="Sig_transdc_resp-reg_C-effctor"/>
</dbReference>
<dbReference type="RefSeq" id="WP_168521148.1">
    <property type="nucleotide sequence ID" value="NZ_JAAXLS010000043.1"/>
</dbReference>
<dbReference type="SUPFAM" id="SSF46894">
    <property type="entry name" value="C-terminal effector domain of the bipartite response regulators"/>
    <property type="match status" value="1"/>
</dbReference>
<evidence type="ECO:0000256" key="1">
    <source>
        <dbReference type="ARBA" id="ARBA00022553"/>
    </source>
</evidence>
<dbReference type="PROSITE" id="PS50110">
    <property type="entry name" value="RESPONSE_REGULATORY"/>
    <property type="match status" value="1"/>
</dbReference>
<dbReference type="Proteomes" id="UP000715441">
    <property type="component" value="Unassembled WGS sequence"/>
</dbReference>
<dbReference type="InterPro" id="IPR000792">
    <property type="entry name" value="Tscrpt_reg_LuxR_C"/>
</dbReference>
<evidence type="ECO:0000313" key="7">
    <source>
        <dbReference type="Proteomes" id="UP000715441"/>
    </source>
</evidence>
<accession>A0ABX1JDK3</accession>
<gene>
    <name evidence="6" type="ORF">HFP15_33915</name>
</gene>